<keyword evidence="1" id="KW-0472">Membrane</keyword>
<evidence type="ECO:0008006" key="4">
    <source>
        <dbReference type="Google" id="ProtNLM"/>
    </source>
</evidence>
<gene>
    <name evidence="2" type="ORF">PSALAMII_LOCUS7484</name>
</gene>
<keyword evidence="1" id="KW-0812">Transmembrane</keyword>
<evidence type="ECO:0000313" key="3">
    <source>
        <dbReference type="Proteomes" id="UP001152592"/>
    </source>
</evidence>
<name>A0A9W4NRR0_9EURO</name>
<feature type="transmembrane region" description="Helical" evidence="1">
    <location>
        <begin position="404"/>
        <end position="425"/>
    </location>
</feature>
<accession>A0A9W4NRR0</accession>
<organism evidence="2 3">
    <name type="scientific">Penicillium salamii</name>
    <dbReference type="NCBI Taxonomy" id="1612424"/>
    <lineage>
        <taxon>Eukaryota</taxon>
        <taxon>Fungi</taxon>
        <taxon>Dikarya</taxon>
        <taxon>Ascomycota</taxon>
        <taxon>Pezizomycotina</taxon>
        <taxon>Eurotiomycetes</taxon>
        <taxon>Eurotiomycetidae</taxon>
        <taxon>Eurotiales</taxon>
        <taxon>Aspergillaceae</taxon>
        <taxon>Penicillium</taxon>
    </lineage>
</organism>
<dbReference type="EMBL" id="CAJVPD010000251">
    <property type="protein sequence ID" value="CAG8399111.1"/>
    <property type="molecule type" value="Genomic_DNA"/>
</dbReference>
<keyword evidence="1" id="KW-1133">Transmembrane helix</keyword>
<sequence>MLLHISGLLGCPDSTFLHRLSAYCIYIHPFLPIMSPSLTTGCYDHPVPVRIQGEVEDLDPRSLPHWPRSSLTLALSAILSLIPIAQDPNSSLESSIRSRRLHANLCAKAALGQVENEIDTISIPTTADPYTIGEEGQFNTPVQLHPVLALVLLSVYEYCQRGSLPRMRSRANQAITTAMDLSLHQLGADSTEAQRRAWWNASPIICLGDSRISTPLPTFQNAAVQPWALLLESEKAILSVSETFDECLVNPPTDSAACDRSKKIAHLDSHITSIIKQLDLLKKPKYNGAIESSAAQGMWRVATVARIRLHRSRAFMDIPLFLDKYCDLAAIQERMEATSAFDPRRTPHLDSVFPFTEQDSSLVCLKSAQVIARTLENIPIANPHLHPFVAADRKPNGVTGKAPYMLPFFMCAAMQGFYVLLMLHYRLRAALESKHLPMYYYLLHSPQIDSESQDAERLLRELRQGMESIIGAVKLAHMFEGVGSMSQEICVAHQSTLIED</sequence>
<proteinExistence type="predicted"/>
<evidence type="ECO:0000256" key="1">
    <source>
        <dbReference type="SAM" id="Phobius"/>
    </source>
</evidence>
<dbReference type="PANTHER" id="PTHR47431">
    <property type="entry name" value="ZN(II)2CYS6 TRANSCRIPTION FACTOR (EUROFUNG)-RELATED"/>
    <property type="match status" value="1"/>
</dbReference>
<dbReference type="CDD" id="cd12148">
    <property type="entry name" value="fungal_TF_MHR"/>
    <property type="match status" value="1"/>
</dbReference>
<evidence type="ECO:0000313" key="2">
    <source>
        <dbReference type="EMBL" id="CAG8399111.1"/>
    </source>
</evidence>
<dbReference type="AlphaFoldDB" id="A0A9W4NRR0"/>
<dbReference type="Proteomes" id="UP001152592">
    <property type="component" value="Unassembled WGS sequence"/>
</dbReference>
<dbReference type="PANTHER" id="PTHR47431:SF5">
    <property type="entry name" value="ZN(II)2CYS6 TRANSCRIPTION FACTOR (EUROFUNG)"/>
    <property type="match status" value="1"/>
</dbReference>
<protein>
    <recommendedName>
        <fullName evidence="4">Transcription factor domain-containing protein</fullName>
    </recommendedName>
</protein>
<comment type="caution">
    <text evidence="2">The sequence shown here is derived from an EMBL/GenBank/DDBJ whole genome shotgun (WGS) entry which is preliminary data.</text>
</comment>
<reference evidence="2" key="1">
    <citation type="submission" date="2021-07" db="EMBL/GenBank/DDBJ databases">
        <authorList>
            <person name="Branca A.L. A."/>
        </authorList>
    </citation>
    <scope>NUCLEOTIDE SEQUENCE</scope>
</reference>
<dbReference type="OrthoDB" id="3438340at2759"/>